<evidence type="ECO:0000256" key="1">
    <source>
        <dbReference type="SAM" id="Phobius"/>
    </source>
</evidence>
<dbReference type="EMBL" id="BARV01005848">
    <property type="protein sequence ID" value="GAI04285.1"/>
    <property type="molecule type" value="Genomic_DNA"/>
</dbReference>
<proteinExistence type="predicted"/>
<keyword evidence="1" id="KW-1133">Transmembrane helix</keyword>
<keyword evidence="1" id="KW-0472">Membrane</keyword>
<dbReference type="Pfam" id="PF09971">
    <property type="entry name" value="DUF2206"/>
    <property type="match status" value="1"/>
</dbReference>
<reference evidence="2" key="1">
    <citation type="journal article" date="2014" name="Front. Microbiol.">
        <title>High frequency of phylogenetically diverse reductive dehalogenase-homologous genes in deep subseafloor sedimentary metagenomes.</title>
        <authorList>
            <person name="Kawai M."/>
            <person name="Futagami T."/>
            <person name="Toyoda A."/>
            <person name="Takaki Y."/>
            <person name="Nishi S."/>
            <person name="Hori S."/>
            <person name="Arai W."/>
            <person name="Tsubouchi T."/>
            <person name="Morono Y."/>
            <person name="Uchiyama I."/>
            <person name="Ito T."/>
            <person name="Fujiyama A."/>
            <person name="Inagaki F."/>
            <person name="Takami H."/>
        </authorList>
    </citation>
    <scope>NUCLEOTIDE SEQUENCE</scope>
    <source>
        <strain evidence="2">Expedition CK06-06</strain>
    </source>
</reference>
<dbReference type="AlphaFoldDB" id="X1LPF3"/>
<gene>
    <name evidence="2" type="ORF">S06H3_11894</name>
</gene>
<sequence length="194" mass="22055">MWQGVSKLFKSGLSRLKATKKLALAASANGNNSIYLRFLALAILIPYFLFTSGFLFEVTGSELYGVYEAPSSWALSSYRLDMPVFNQKEVDAAFYLVERIDNEMPVYGDEHGRLLLLEHFHGQVQSIPASGEVPQDAYIFLRTWNIEKGEIMTTERRIQGWRLKHVDLATVPEMLNGHEIIYNNRGAQILAPRQ</sequence>
<comment type="caution">
    <text evidence="2">The sequence shown here is derived from an EMBL/GenBank/DDBJ whole genome shotgun (WGS) entry which is preliminary data.</text>
</comment>
<evidence type="ECO:0000313" key="2">
    <source>
        <dbReference type="EMBL" id="GAI04285.1"/>
    </source>
</evidence>
<dbReference type="InterPro" id="IPR018701">
    <property type="entry name" value="DUF2206_membrane"/>
</dbReference>
<keyword evidence="1" id="KW-0812">Transmembrane</keyword>
<accession>X1LPF3</accession>
<feature type="transmembrane region" description="Helical" evidence="1">
    <location>
        <begin position="34"/>
        <end position="56"/>
    </location>
</feature>
<protein>
    <submittedName>
        <fullName evidence="2">Uncharacterized protein</fullName>
    </submittedName>
</protein>
<name>X1LPF3_9ZZZZ</name>
<organism evidence="2">
    <name type="scientific">marine sediment metagenome</name>
    <dbReference type="NCBI Taxonomy" id="412755"/>
    <lineage>
        <taxon>unclassified sequences</taxon>
        <taxon>metagenomes</taxon>
        <taxon>ecological metagenomes</taxon>
    </lineage>
</organism>